<reference evidence="1 2" key="1">
    <citation type="submission" date="2024-01" db="EMBL/GenBank/DDBJ databases">
        <title>Comparative genomics of Cryptococcus and Kwoniella reveals pathogenesis evolution and contrasting modes of karyotype evolution via chromosome fusion or intercentromeric recombination.</title>
        <authorList>
            <person name="Coelho M.A."/>
            <person name="David-Palma M."/>
            <person name="Shea T."/>
            <person name="Bowers K."/>
            <person name="McGinley-Smith S."/>
            <person name="Mohammad A.W."/>
            <person name="Gnirke A."/>
            <person name="Yurkov A.M."/>
            <person name="Nowrousian M."/>
            <person name="Sun S."/>
            <person name="Cuomo C.A."/>
            <person name="Heitman J."/>
        </authorList>
    </citation>
    <scope>NUCLEOTIDE SEQUENCE [LARGE SCALE GENOMIC DNA]</scope>
    <source>
        <strain evidence="1 2">CBS 6074</strain>
    </source>
</reference>
<dbReference type="GeneID" id="91098493"/>
<dbReference type="Proteomes" id="UP001355207">
    <property type="component" value="Chromosome 11"/>
</dbReference>
<dbReference type="RefSeq" id="XP_066079626.1">
    <property type="nucleotide sequence ID" value="XM_066223529.1"/>
</dbReference>
<keyword evidence="2" id="KW-1185">Reference proteome</keyword>
<evidence type="ECO:0000313" key="2">
    <source>
        <dbReference type="Proteomes" id="UP001355207"/>
    </source>
</evidence>
<dbReference type="AlphaFoldDB" id="A0AAX4K642"/>
<gene>
    <name evidence="1" type="ORF">L201_007825</name>
</gene>
<evidence type="ECO:0000313" key="1">
    <source>
        <dbReference type="EMBL" id="WWC92864.1"/>
    </source>
</evidence>
<accession>A0AAX4K642</accession>
<name>A0AAX4K642_9TREE</name>
<proteinExistence type="predicted"/>
<organism evidence="1 2">
    <name type="scientific">Kwoniella dendrophila CBS 6074</name>
    <dbReference type="NCBI Taxonomy" id="1295534"/>
    <lineage>
        <taxon>Eukaryota</taxon>
        <taxon>Fungi</taxon>
        <taxon>Dikarya</taxon>
        <taxon>Basidiomycota</taxon>
        <taxon>Agaricomycotina</taxon>
        <taxon>Tremellomycetes</taxon>
        <taxon>Tremellales</taxon>
        <taxon>Cryptococcaceae</taxon>
        <taxon>Kwoniella</taxon>
    </lineage>
</organism>
<protein>
    <submittedName>
        <fullName evidence="1">Uncharacterized protein</fullName>
    </submittedName>
</protein>
<dbReference type="EMBL" id="CP144108">
    <property type="protein sequence ID" value="WWC92864.1"/>
    <property type="molecule type" value="Genomic_DNA"/>
</dbReference>
<sequence length="310" mass="35133">MSSSLSERYPPVEAGVIEDEDDFQAPLQHAGYLKDGWSSFLLKPTEKASTSNLSHAISLIRPGTENFDPDFRETTSFNDHQDSIRQSSDGTDFSFLPRRMHKIANQSRKHKEGDDKITEDTLDSVFVVQQSLSTYPGLCESLCPAQNPSVIGGAKSRRENVNVEMYYLHTFPLNEMLDEKKRNVLISLNTFSHLDEMSCNVKLTDPQSIFTLLDQKFSSDPQENDWYYSEDSKLHGIPTEFIDEPENPAYKYISQKFPSELDFKFNIDKSLSSITNTNDATQVLSELEEVLGRETLSLKGASKFCIIAKE</sequence>